<organism evidence="2 3">
    <name type="scientific">Zymomonas mobilis subsp. mobilis (strain ATCC 31821 / ZM4 / CP4)</name>
    <dbReference type="NCBI Taxonomy" id="264203"/>
    <lineage>
        <taxon>Bacteria</taxon>
        <taxon>Pseudomonadati</taxon>
        <taxon>Pseudomonadota</taxon>
        <taxon>Alphaproteobacteria</taxon>
        <taxon>Sphingomonadales</taxon>
        <taxon>Zymomonadaceae</taxon>
        <taxon>Zymomonas</taxon>
    </lineage>
</organism>
<proteinExistence type="predicted"/>
<keyword evidence="1" id="KW-1133">Transmembrane helix</keyword>
<sequence>MLFNIEINKNILQIYICSKYTFIFLCFSILY</sequence>
<keyword evidence="1" id="KW-0472">Membrane</keyword>
<dbReference type="Proteomes" id="UP000001173">
    <property type="component" value="Plasmid pZmo1"/>
</dbReference>
<protein>
    <submittedName>
        <fullName evidence="2">Uncharacterized protein</fullName>
    </submittedName>
</protein>
<name>Q8GF45_ZYMMO</name>
<accession>Q8GF45</accession>
<geneLocation type="plasmid" evidence="3">
    <name>pZmo1</name>
</geneLocation>
<keyword evidence="3" id="KW-1185">Reference proteome</keyword>
<evidence type="ECO:0000256" key="1">
    <source>
        <dbReference type="SAM" id="Phobius"/>
    </source>
</evidence>
<keyword evidence="1" id="KW-0812">Transmembrane</keyword>
<evidence type="ECO:0000313" key="2">
    <source>
        <dbReference type="EMBL" id="AAL36123.1"/>
    </source>
</evidence>
<dbReference type="AlphaFoldDB" id="Q8GF45"/>
<keyword evidence="2" id="KW-0614">Plasmid</keyword>
<feature type="transmembrane region" description="Helical" evidence="1">
    <location>
        <begin position="12"/>
        <end position="30"/>
    </location>
</feature>
<evidence type="ECO:0000313" key="3">
    <source>
        <dbReference type="Proteomes" id="UP000001173"/>
    </source>
</evidence>
<dbReference type="EMBL" id="AY057845">
    <property type="protein sequence ID" value="AAL36123.1"/>
    <property type="molecule type" value="Genomic_DNA"/>
</dbReference>
<reference evidence="2" key="1">
    <citation type="submission" date="2001-10" db="EMBL/GenBank/DDBJ databases">
        <authorList>
            <person name="Seo J."/>
            <person name="Park H."/>
            <person name="Kim H."/>
            <person name="Wang K."/>
            <person name="Yoon K."/>
            <person name="Rhee H."/>
            <person name="Kang J."/>
            <person name="Jung C."/>
            <person name="Kim M."/>
            <person name="Park C."/>
            <person name="An Y."/>
            <person name="Choi E."/>
        </authorList>
    </citation>
    <scope>NUCLEOTIDE SEQUENCE [LARGE SCALE GENOMIC DNA]</scope>
    <source>
        <strain evidence="2">ZM4</strain>
        <plasmid evidence="2">1</plasmid>
    </source>
</reference>